<reference evidence="1" key="1">
    <citation type="submission" date="2021-06" db="EMBL/GenBank/DDBJ databases">
        <authorList>
            <person name="Kallberg Y."/>
            <person name="Tangrot J."/>
            <person name="Rosling A."/>
        </authorList>
    </citation>
    <scope>NUCLEOTIDE SEQUENCE</scope>
    <source>
        <strain evidence="1">CL356</strain>
    </source>
</reference>
<evidence type="ECO:0000313" key="2">
    <source>
        <dbReference type="Proteomes" id="UP000789525"/>
    </source>
</evidence>
<feature type="non-terminal residue" evidence="1">
    <location>
        <position position="1"/>
    </location>
</feature>
<accession>A0ACA9R3G1</accession>
<dbReference type="EMBL" id="CAJVPT010067725">
    <property type="protein sequence ID" value="CAG8775406.1"/>
    <property type="molecule type" value="Genomic_DNA"/>
</dbReference>
<protein>
    <submittedName>
        <fullName evidence="1">16358_t:CDS:1</fullName>
    </submittedName>
</protein>
<proteinExistence type="predicted"/>
<dbReference type="Proteomes" id="UP000789525">
    <property type="component" value="Unassembled WGS sequence"/>
</dbReference>
<sequence>DQTFISTSCLQRRGHSLLRNDNKTFAESKGVHLGLEQFLPDFADEDEMTASGKGCLGTPRDAETKLILTPGKG</sequence>
<evidence type="ECO:0000313" key="1">
    <source>
        <dbReference type="EMBL" id="CAG8775406.1"/>
    </source>
</evidence>
<name>A0ACA9R3G1_9GLOM</name>
<gene>
    <name evidence="1" type="ORF">ACOLOM_LOCUS14059</name>
</gene>
<organism evidence="1 2">
    <name type="scientific">Acaulospora colombiana</name>
    <dbReference type="NCBI Taxonomy" id="27376"/>
    <lineage>
        <taxon>Eukaryota</taxon>
        <taxon>Fungi</taxon>
        <taxon>Fungi incertae sedis</taxon>
        <taxon>Mucoromycota</taxon>
        <taxon>Glomeromycotina</taxon>
        <taxon>Glomeromycetes</taxon>
        <taxon>Diversisporales</taxon>
        <taxon>Acaulosporaceae</taxon>
        <taxon>Acaulospora</taxon>
    </lineage>
</organism>
<keyword evidence="2" id="KW-1185">Reference proteome</keyword>
<comment type="caution">
    <text evidence="1">The sequence shown here is derived from an EMBL/GenBank/DDBJ whole genome shotgun (WGS) entry which is preliminary data.</text>
</comment>